<name>A0A0P9CSL1_9CHLR</name>
<reference evidence="1 2" key="1">
    <citation type="submission" date="2015-09" db="EMBL/GenBank/DDBJ databases">
        <title>Draft genome sequence of Kouleothrix aurantiaca JCM 19913.</title>
        <authorList>
            <person name="Hemp J."/>
        </authorList>
    </citation>
    <scope>NUCLEOTIDE SEQUENCE [LARGE SCALE GENOMIC DNA]</scope>
    <source>
        <strain evidence="1 2">COM-B</strain>
    </source>
</reference>
<evidence type="ECO:0000313" key="1">
    <source>
        <dbReference type="EMBL" id="KPV48619.1"/>
    </source>
</evidence>
<dbReference type="PATRIC" id="fig|186479.3.peg.5109"/>
<dbReference type="AlphaFoldDB" id="A0A0P9CSL1"/>
<dbReference type="Proteomes" id="UP000050509">
    <property type="component" value="Unassembled WGS sequence"/>
</dbReference>
<comment type="caution">
    <text evidence="1">The sequence shown here is derived from an EMBL/GenBank/DDBJ whole genome shotgun (WGS) entry which is preliminary data.</text>
</comment>
<gene>
    <name evidence="1" type="ORF">SE17_37095</name>
</gene>
<organism evidence="1 2">
    <name type="scientific">Kouleothrix aurantiaca</name>
    <dbReference type="NCBI Taxonomy" id="186479"/>
    <lineage>
        <taxon>Bacteria</taxon>
        <taxon>Bacillati</taxon>
        <taxon>Chloroflexota</taxon>
        <taxon>Chloroflexia</taxon>
        <taxon>Chloroflexales</taxon>
        <taxon>Roseiflexineae</taxon>
        <taxon>Roseiflexaceae</taxon>
        <taxon>Kouleothrix</taxon>
    </lineage>
</organism>
<keyword evidence="2" id="KW-1185">Reference proteome</keyword>
<protein>
    <submittedName>
        <fullName evidence="1">Uncharacterized protein</fullName>
    </submittedName>
</protein>
<dbReference type="EMBL" id="LJCR01002516">
    <property type="protein sequence ID" value="KPV48619.1"/>
    <property type="molecule type" value="Genomic_DNA"/>
</dbReference>
<accession>A0A0P9CSL1</accession>
<sequence length="282" mass="30766">MLIESSWRGPTCAKGDAYAKLWDWQTNTPEHAGDQAPYLADLLENTLTTVITLNGDGRPARTEIWSGIPGNGALLESWERLSEELVQADRVPAQTFSAQPPAAIVRRSYGQPSSSFARAMRGAGLEEVLQFASSPVLGFTPGSGNPEFHAFEIPNASPTADLPFTSGTNVFENIALGGYAFLSTYTITSTDGTQMLRFYQGPAREMAANLKVQGIWNSSVAQPITIGDQTVQAWDVIDMGAERHWLLFEYKGTLVAAQDADIRMWPVLSRLQVLNTPNALTR</sequence>
<evidence type="ECO:0000313" key="2">
    <source>
        <dbReference type="Proteomes" id="UP000050509"/>
    </source>
</evidence>
<proteinExistence type="predicted"/>